<gene>
    <name evidence="8" type="ORF">HK100_007858</name>
</gene>
<evidence type="ECO:0000256" key="2">
    <source>
        <dbReference type="ARBA" id="ARBA00022692"/>
    </source>
</evidence>
<evidence type="ECO:0000256" key="5">
    <source>
        <dbReference type="SAM" id="MobiDB-lite"/>
    </source>
</evidence>
<name>A0AAD5T5F5_9FUNG</name>
<feature type="transmembrane region" description="Helical" evidence="6">
    <location>
        <begin position="137"/>
        <end position="158"/>
    </location>
</feature>
<dbReference type="AlphaFoldDB" id="A0AAD5T5F5"/>
<evidence type="ECO:0000256" key="3">
    <source>
        <dbReference type="ARBA" id="ARBA00022989"/>
    </source>
</evidence>
<dbReference type="InterPro" id="IPR004342">
    <property type="entry name" value="EXS_C"/>
</dbReference>
<dbReference type="Pfam" id="PF03124">
    <property type="entry name" value="EXS"/>
    <property type="match status" value="1"/>
</dbReference>
<feature type="compositionally biased region" description="Polar residues" evidence="5">
    <location>
        <begin position="217"/>
        <end position="234"/>
    </location>
</feature>
<feature type="non-terminal residue" evidence="8">
    <location>
        <position position="1"/>
    </location>
</feature>
<dbReference type="Proteomes" id="UP001211907">
    <property type="component" value="Unassembled WGS sequence"/>
</dbReference>
<keyword evidence="4 6" id="KW-0472">Membrane</keyword>
<comment type="caution">
    <text evidence="8">The sequence shown here is derived from an EMBL/GenBank/DDBJ whole genome shotgun (WGS) entry which is preliminary data.</text>
</comment>
<proteinExistence type="predicted"/>
<evidence type="ECO:0000259" key="7">
    <source>
        <dbReference type="Pfam" id="PF03124"/>
    </source>
</evidence>
<evidence type="ECO:0000256" key="6">
    <source>
        <dbReference type="SAM" id="Phobius"/>
    </source>
</evidence>
<feature type="region of interest" description="Disordered" evidence="5">
    <location>
        <begin position="213"/>
        <end position="234"/>
    </location>
</feature>
<organism evidence="8 9">
    <name type="scientific">Physocladia obscura</name>
    <dbReference type="NCBI Taxonomy" id="109957"/>
    <lineage>
        <taxon>Eukaryota</taxon>
        <taxon>Fungi</taxon>
        <taxon>Fungi incertae sedis</taxon>
        <taxon>Chytridiomycota</taxon>
        <taxon>Chytridiomycota incertae sedis</taxon>
        <taxon>Chytridiomycetes</taxon>
        <taxon>Chytridiales</taxon>
        <taxon>Chytriomycetaceae</taxon>
        <taxon>Physocladia</taxon>
    </lineage>
</organism>
<feature type="transmembrane region" description="Helical" evidence="6">
    <location>
        <begin position="41"/>
        <end position="63"/>
    </location>
</feature>
<dbReference type="EMBL" id="JADGJH010000374">
    <property type="protein sequence ID" value="KAJ3130614.1"/>
    <property type="molecule type" value="Genomic_DNA"/>
</dbReference>
<feature type="transmembrane region" description="Helical" evidence="6">
    <location>
        <begin position="164"/>
        <end position="184"/>
    </location>
</feature>
<dbReference type="PANTHER" id="PTHR10783:SF46">
    <property type="entry name" value="PROTEIN ERD1 HOMOLOG 2"/>
    <property type="match status" value="1"/>
</dbReference>
<evidence type="ECO:0000256" key="4">
    <source>
        <dbReference type="ARBA" id="ARBA00023136"/>
    </source>
</evidence>
<accession>A0AAD5T5F5</accession>
<feature type="transmembrane region" description="Helical" evidence="6">
    <location>
        <begin position="108"/>
        <end position="130"/>
    </location>
</feature>
<evidence type="ECO:0000256" key="1">
    <source>
        <dbReference type="ARBA" id="ARBA00004141"/>
    </source>
</evidence>
<keyword evidence="9" id="KW-1185">Reference proteome</keyword>
<comment type="subcellular location">
    <subcellularLocation>
        <location evidence="1">Membrane</location>
        <topology evidence="1">Multi-pass membrane protein</topology>
    </subcellularLocation>
</comment>
<evidence type="ECO:0000313" key="9">
    <source>
        <dbReference type="Proteomes" id="UP001211907"/>
    </source>
</evidence>
<dbReference type="GO" id="GO:0005737">
    <property type="term" value="C:cytoplasm"/>
    <property type="evidence" value="ECO:0007669"/>
    <property type="project" value="TreeGrafter"/>
</dbReference>
<reference evidence="8" key="1">
    <citation type="submission" date="2020-05" db="EMBL/GenBank/DDBJ databases">
        <title>Phylogenomic resolution of chytrid fungi.</title>
        <authorList>
            <person name="Stajich J.E."/>
            <person name="Amses K."/>
            <person name="Simmons R."/>
            <person name="Seto K."/>
            <person name="Myers J."/>
            <person name="Bonds A."/>
            <person name="Quandt C.A."/>
            <person name="Barry K."/>
            <person name="Liu P."/>
            <person name="Grigoriev I."/>
            <person name="Longcore J.E."/>
            <person name="James T.Y."/>
        </authorList>
    </citation>
    <scope>NUCLEOTIDE SEQUENCE</scope>
    <source>
        <strain evidence="8">JEL0513</strain>
    </source>
</reference>
<feature type="domain" description="EXS" evidence="7">
    <location>
        <begin position="40"/>
        <end position="286"/>
    </location>
</feature>
<evidence type="ECO:0000313" key="8">
    <source>
        <dbReference type="EMBL" id="KAJ3130614.1"/>
    </source>
</evidence>
<dbReference type="PANTHER" id="PTHR10783">
    <property type="entry name" value="XENOTROPIC AND POLYTROPIC RETROVIRUS RECEPTOR 1-RELATED"/>
    <property type="match status" value="1"/>
</dbReference>
<sequence>MFVTLTLARHVLGALVTGFAAFILIRMLLALVTALAATLPVYFHILVLVCLGIYGWAANMHLLSLAGINPNRLLQAQPLFESQLHLSAPFSLASAHLIIVPANIYKLAVIYSVVSIVSIILFLLLIRLLASEESAEIAPLFGYLVSLLILYLPGDIFFLKERRAFLGIAFGGLTSTVPFCDVILADILTSFSKVLGDLHLVAQDLLSHQSSHDARYSENNPSENKGSQQSSPTSHVSGRIMEFIAEYYQTTNNPAAQTRHLMNALKYCTAFPVIAASWLINWVRAELSFVSAASTINDGAENVGATAIHSKFIGSFVVTEANKKIDDSKVEFLLNFAIGIWYFS</sequence>
<dbReference type="GO" id="GO:0016020">
    <property type="term" value="C:membrane"/>
    <property type="evidence" value="ECO:0007669"/>
    <property type="project" value="UniProtKB-SubCell"/>
</dbReference>
<feature type="transmembrane region" description="Helical" evidence="6">
    <location>
        <begin position="12"/>
        <end position="35"/>
    </location>
</feature>
<protein>
    <recommendedName>
        <fullName evidence="7">EXS domain-containing protein</fullName>
    </recommendedName>
</protein>
<keyword evidence="3 6" id="KW-1133">Transmembrane helix</keyword>
<keyword evidence="2 6" id="KW-0812">Transmembrane</keyword>